<feature type="region of interest" description="Disordered" evidence="1">
    <location>
        <begin position="1"/>
        <end position="26"/>
    </location>
</feature>
<feature type="domain" description="BTB" evidence="2">
    <location>
        <begin position="80"/>
        <end position="139"/>
    </location>
</feature>
<dbReference type="OrthoDB" id="6359816at2759"/>
<dbReference type="PANTHER" id="PTHR47369">
    <property type="entry name" value="BTB/POZ DOMAIN-CONTAINING PROTEIN"/>
    <property type="match status" value="1"/>
</dbReference>
<organism evidence="3 4">
    <name type="scientific">Ambrosiozyma monospora</name>
    <name type="common">Yeast</name>
    <name type="synonym">Endomycopsis monosporus</name>
    <dbReference type="NCBI Taxonomy" id="43982"/>
    <lineage>
        <taxon>Eukaryota</taxon>
        <taxon>Fungi</taxon>
        <taxon>Dikarya</taxon>
        <taxon>Ascomycota</taxon>
        <taxon>Saccharomycotina</taxon>
        <taxon>Pichiomycetes</taxon>
        <taxon>Pichiales</taxon>
        <taxon>Pichiaceae</taxon>
        <taxon>Ambrosiozyma</taxon>
    </lineage>
</organism>
<evidence type="ECO:0000313" key="4">
    <source>
        <dbReference type="Proteomes" id="UP001165063"/>
    </source>
</evidence>
<dbReference type="Proteomes" id="UP001165063">
    <property type="component" value="Unassembled WGS sequence"/>
</dbReference>
<dbReference type="InterPro" id="IPR000210">
    <property type="entry name" value="BTB/POZ_dom"/>
</dbReference>
<dbReference type="InterPro" id="IPR011333">
    <property type="entry name" value="SKP1/BTB/POZ_sf"/>
</dbReference>
<dbReference type="AlphaFoldDB" id="A0A9W7DDZ1"/>
<dbReference type="PROSITE" id="PS50097">
    <property type="entry name" value="BTB"/>
    <property type="match status" value="1"/>
</dbReference>
<reference evidence="3" key="1">
    <citation type="submission" date="2023-04" db="EMBL/GenBank/DDBJ databases">
        <title>Ambrosiozyma monospora NBRC 1965.</title>
        <authorList>
            <person name="Ichikawa N."/>
            <person name="Sato H."/>
            <person name="Tonouchi N."/>
        </authorList>
    </citation>
    <scope>NUCLEOTIDE SEQUENCE</scope>
    <source>
        <strain evidence="3">NBRC 1965</strain>
    </source>
</reference>
<dbReference type="PANTHER" id="PTHR47369:SF1">
    <property type="entry name" value="BTB_POZ DOMAIN-CONTAINING PROTEIN"/>
    <property type="match status" value="1"/>
</dbReference>
<proteinExistence type="predicted"/>
<evidence type="ECO:0000259" key="2">
    <source>
        <dbReference type="PROSITE" id="PS50097"/>
    </source>
</evidence>
<sequence length="266" mass="29693">MKSISSRLRQLKVHKDKSDKNLSNNIDNSNISSSSIFGVPSFPSTSATPANVGKAPSSSNESNLMFPEEIQQILLSGKYSDVTINVFGMDYKLHKIVICNKCPFFRDLICPLDYDESENFPFVVVSDTKDGNSFRVDLESESNNDGASVAISVESENPSAVGTIFDSEDANQSLSEQQQIQQQQQKSQKELNYTGDIGSVIKESDKYYLNFGNDSRITKESFELMIQRLYQKPNVNKECELPDEMMSTAAFFGVFEIIDSLLDAVH</sequence>
<protein>
    <submittedName>
        <fullName evidence="3">Unnamed protein product</fullName>
    </submittedName>
</protein>
<evidence type="ECO:0000313" key="3">
    <source>
        <dbReference type="EMBL" id="GMG22192.1"/>
    </source>
</evidence>
<dbReference type="SUPFAM" id="SSF54695">
    <property type="entry name" value="POZ domain"/>
    <property type="match status" value="1"/>
</dbReference>
<dbReference type="Pfam" id="PF00651">
    <property type="entry name" value="BTB"/>
    <property type="match status" value="1"/>
</dbReference>
<name>A0A9W7DDZ1_AMBMO</name>
<gene>
    <name evidence="3" type="ORF">Amon01_000255600</name>
</gene>
<accession>A0A9W7DDZ1</accession>
<keyword evidence="4" id="KW-1185">Reference proteome</keyword>
<comment type="caution">
    <text evidence="3">The sequence shown here is derived from an EMBL/GenBank/DDBJ whole genome shotgun (WGS) entry which is preliminary data.</text>
</comment>
<evidence type="ECO:0000256" key="1">
    <source>
        <dbReference type="SAM" id="MobiDB-lite"/>
    </source>
</evidence>
<dbReference type="EMBL" id="BSXU01000947">
    <property type="protein sequence ID" value="GMG22192.1"/>
    <property type="molecule type" value="Genomic_DNA"/>
</dbReference>
<dbReference type="Gene3D" id="3.30.710.10">
    <property type="entry name" value="Potassium Channel Kv1.1, Chain A"/>
    <property type="match status" value="1"/>
</dbReference>